<gene>
    <name evidence="1" type="ORF">L1987_66173</name>
</gene>
<comment type="caution">
    <text evidence="1">The sequence shown here is derived from an EMBL/GenBank/DDBJ whole genome shotgun (WGS) entry which is preliminary data.</text>
</comment>
<organism evidence="1 2">
    <name type="scientific">Smallanthus sonchifolius</name>
    <dbReference type="NCBI Taxonomy" id="185202"/>
    <lineage>
        <taxon>Eukaryota</taxon>
        <taxon>Viridiplantae</taxon>
        <taxon>Streptophyta</taxon>
        <taxon>Embryophyta</taxon>
        <taxon>Tracheophyta</taxon>
        <taxon>Spermatophyta</taxon>
        <taxon>Magnoliopsida</taxon>
        <taxon>eudicotyledons</taxon>
        <taxon>Gunneridae</taxon>
        <taxon>Pentapetalae</taxon>
        <taxon>asterids</taxon>
        <taxon>campanulids</taxon>
        <taxon>Asterales</taxon>
        <taxon>Asteraceae</taxon>
        <taxon>Asteroideae</taxon>
        <taxon>Heliantheae alliance</taxon>
        <taxon>Millerieae</taxon>
        <taxon>Smallanthus</taxon>
    </lineage>
</organism>
<protein>
    <submittedName>
        <fullName evidence="1">Uncharacterized protein</fullName>
    </submittedName>
</protein>
<accession>A0ACB9BWD1</accession>
<sequence>MGGVGVDGVVWGRGGVGGDGGGGDQAMAAWWGVVGGVGLGRGVVGGDGVVGNRAMAAWWGGGRVGWVLSYPFDFNNQRKDLQNLKRIAGLEKMFNRRRFLSLPMVIGAVAVGIVSGKAIFGPPVDEYWKKKLEEEAAAKETDTNSS</sequence>
<reference evidence="2" key="1">
    <citation type="journal article" date="2022" name="Mol. Ecol. Resour.">
        <title>The genomes of chicory, endive, great burdock and yacon provide insights into Asteraceae palaeo-polyploidization history and plant inulin production.</title>
        <authorList>
            <person name="Fan W."/>
            <person name="Wang S."/>
            <person name="Wang H."/>
            <person name="Wang A."/>
            <person name="Jiang F."/>
            <person name="Liu H."/>
            <person name="Zhao H."/>
            <person name="Xu D."/>
            <person name="Zhang Y."/>
        </authorList>
    </citation>
    <scope>NUCLEOTIDE SEQUENCE [LARGE SCALE GENOMIC DNA]</scope>
    <source>
        <strain evidence="2">cv. Yunnan</strain>
    </source>
</reference>
<proteinExistence type="predicted"/>
<keyword evidence="2" id="KW-1185">Reference proteome</keyword>
<reference evidence="1 2" key="2">
    <citation type="journal article" date="2022" name="Mol. Ecol. Resour.">
        <title>The genomes of chicory, endive, great burdock and yacon provide insights into Asteraceae paleo-polyploidization history and plant inulin production.</title>
        <authorList>
            <person name="Fan W."/>
            <person name="Wang S."/>
            <person name="Wang H."/>
            <person name="Wang A."/>
            <person name="Jiang F."/>
            <person name="Liu H."/>
            <person name="Zhao H."/>
            <person name="Xu D."/>
            <person name="Zhang Y."/>
        </authorList>
    </citation>
    <scope>NUCLEOTIDE SEQUENCE [LARGE SCALE GENOMIC DNA]</scope>
    <source>
        <strain evidence="2">cv. Yunnan</strain>
        <tissue evidence="1">Leaves</tissue>
    </source>
</reference>
<evidence type="ECO:0000313" key="1">
    <source>
        <dbReference type="EMBL" id="KAI3726376.1"/>
    </source>
</evidence>
<name>A0ACB9BWD1_9ASTR</name>
<dbReference type="EMBL" id="CM042039">
    <property type="protein sequence ID" value="KAI3726376.1"/>
    <property type="molecule type" value="Genomic_DNA"/>
</dbReference>
<evidence type="ECO:0000313" key="2">
    <source>
        <dbReference type="Proteomes" id="UP001056120"/>
    </source>
</evidence>
<dbReference type="Proteomes" id="UP001056120">
    <property type="component" value="Linkage Group LG22"/>
</dbReference>